<reference evidence="12 13" key="1">
    <citation type="submission" date="2014-04" db="EMBL/GenBank/DDBJ databases">
        <title>Draft genome sequence of Photobacterium halotolerans S2753: a solonamide, ngercheumicin and holomycin producer.</title>
        <authorList>
            <person name="Machado H.R."/>
            <person name="Gram L."/>
        </authorList>
    </citation>
    <scope>NUCLEOTIDE SEQUENCE [LARGE SCALE GENOMIC DNA]</scope>
    <source>
        <strain evidence="12 13">S2753</strain>
    </source>
</reference>
<dbReference type="EMBL" id="JMIB01000019">
    <property type="protein sequence ID" value="KDM91715.1"/>
    <property type="molecule type" value="Genomic_DNA"/>
</dbReference>
<dbReference type="OrthoDB" id="5292475at2"/>
<evidence type="ECO:0000256" key="6">
    <source>
        <dbReference type="ARBA" id="ARBA00022741"/>
    </source>
</evidence>
<evidence type="ECO:0000256" key="1">
    <source>
        <dbReference type="ARBA" id="ARBA00004202"/>
    </source>
</evidence>
<gene>
    <name evidence="12" type="ORF">EA58_10115</name>
</gene>
<dbReference type="CDD" id="cd03214">
    <property type="entry name" value="ABC_Iron-Siderophores_B12_Hemin"/>
    <property type="match status" value="1"/>
</dbReference>
<dbReference type="InterPro" id="IPR051535">
    <property type="entry name" value="Siderophore_ABC-ATPase"/>
</dbReference>
<dbReference type="PROSITE" id="PS50893">
    <property type="entry name" value="ABC_TRANSPORTER_2"/>
    <property type="match status" value="1"/>
</dbReference>
<dbReference type="Pfam" id="PF00005">
    <property type="entry name" value="ABC_tran"/>
    <property type="match status" value="1"/>
</dbReference>
<keyword evidence="4" id="KW-1003">Cell membrane</keyword>
<evidence type="ECO:0000256" key="9">
    <source>
        <dbReference type="ARBA" id="ARBA00023065"/>
    </source>
</evidence>
<comment type="similarity">
    <text evidence="2">Belongs to the ABC transporter superfamily.</text>
</comment>
<keyword evidence="7 12" id="KW-0067">ATP-binding</keyword>
<dbReference type="AlphaFoldDB" id="A0A066RMS0"/>
<keyword evidence="9" id="KW-0406">Ion transport</keyword>
<evidence type="ECO:0000256" key="7">
    <source>
        <dbReference type="ARBA" id="ARBA00022840"/>
    </source>
</evidence>
<dbReference type="FunFam" id="3.40.50.300:FF:000134">
    <property type="entry name" value="Iron-enterobactin ABC transporter ATP-binding protein"/>
    <property type="match status" value="1"/>
</dbReference>
<dbReference type="InterPro" id="IPR027417">
    <property type="entry name" value="P-loop_NTPase"/>
</dbReference>
<evidence type="ECO:0000256" key="2">
    <source>
        <dbReference type="ARBA" id="ARBA00005417"/>
    </source>
</evidence>
<dbReference type="SUPFAM" id="SSF52540">
    <property type="entry name" value="P-loop containing nucleoside triphosphate hydrolases"/>
    <property type="match status" value="1"/>
</dbReference>
<feature type="domain" description="ABC transporter" evidence="11">
    <location>
        <begin position="2"/>
        <end position="236"/>
    </location>
</feature>
<comment type="subcellular location">
    <subcellularLocation>
        <location evidence="1">Cell membrane</location>
        <topology evidence="1">Peripheral membrane protein</topology>
    </subcellularLocation>
</comment>
<dbReference type="PANTHER" id="PTHR42771">
    <property type="entry name" value="IRON(3+)-HYDROXAMATE IMPORT ATP-BINDING PROTEIN FHUC"/>
    <property type="match status" value="1"/>
</dbReference>
<dbReference type="GO" id="GO:0005886">
    <property type="term" value="C:plasma membrane"/>
    <property type="evidence" value="ECO:0007669"/>
    <property type="project" value="UniProtKB-SubCell"/>
</dbReference>
<comment type="caution">
    <text evidence="12">The sequence shown here is derived from an EMBL/GenBank/DDBJ whole genome shotgun (WGS) entry which is preliminary data.</text>
</comment>
<evidence type="ECO:0000256" key="8">
    <source>
        <dbReference type="ARBA" id="ARBA00023004"/>
    </source>
</evidence>
<dbReference type="SMART" id="SM00382">
    <property type="entry name" value="AAA"/>
    <property type="match status" value="1"/>
</dbReference>
<dbReference type="GO" id="GO:0016887">
    <property type="term" value="F:ATP hydrolysis activity"/>
    <property type="evidence" value="ECO:0007669"/>
    <property type="project" value="InterPro"/>
</dbReference>
<dbReference type="GO" id="GO:0006826">
    <property type="term" value="P:iron ion transport"/>
    <property type="evidence" value="ECO:0007669"/>
    <property type="project" value="UniProtKB-KW"/>
</dbReference>
<keyword evidence="6" id="KW-0547">Nucleotide-binding</keyword>
<dbReference type="Proteomes" id="UP000027192">
    <property type="component" value="Unassembled WGS sequence"/>
</dbReference>
<evidence type="ECO:0000256" key="10">
    <source>
        <dbReference type="ARBA" id="ARBA00023136"/>
    </source>
</evidence>
<keyword evidence="10" id="KW-0472">Membrane</keyword>
<keyword evidence="3" id="KW-0813">Transport</keyword>
<keyword evidence="5" id="KW-0410">Iron transport</keyword>
<dbReference type="Gene3D" id="3.40.50.300">
    <property type="entry name" value="P-loop containing nucleotide triphosphate hydrolases"/>
    <property type="match status" value="1"/>
</dbReference>
<keyword evidence="8" id="KW-0408">Iron</keyword>
<name>A0A066RMS0_9GAMM</name>
<dbReference type="InterPro" id="IPR003593">
    <property type="entry name" value="AAA+_ATPase"/>
</dbReference>
<protein>
    <submittedName>
        <fullName evidence="12">Iron ABC transporter ATP-binding protein</fullName>
    </submittedName>
</protein>
<dbReference type="InterPro" id="IPR003439">
    <property type="entry name" value="ABC_transporter-like_ATP-bd"/>
</dbReference>
<evidence type="ECO:0000313" key="13">
    <source>
        <dbReference type="Proteomes" id="UP000027192"/>
    </source>
</evidence>
<dbReference type="InterPro" id="IPR017871">
    <property type="entry name" value="ABC_transporter-like_CS"/>
</dbReference>
<dbReference type="RefSeq" id="WP_036751826.1">
    <property type="nucleotide sequence ID" value="NZ_JAGSGC010000007.1"/>
</dbReference>
<evidence type="ECO:0000256" key="3">
    <source>
        <dbReference type="ARBA" id="ARBA00022448"/>
    </source>
</evidence>
<dbReference type="GO" id="GO:0005524">
    <property type="term" value="F:ATP binding"/>
    <property type="evidence" value="ECO:0007669"/>
    <property type="project" value="UniProtKB-KW"/>
</dbReference>
<organism evidence="12 13">
    <name type="scientific">Photobacterium galatheae</name>
    <dbReference type="NCBI Taxonomy" id="1654360"/>
    <lineage>
        <taxon>Bacteria</taxon>
        <taxon>Pseudomonadati</taxon>
        <taxon>Pseudomonadota</taxon>
        <taxon>Gammaproteobacteria</taxon>
        <taxon>Vibrionales</taxon>
        <taxon>Vibrionaceae</taxon>
        <taxon>Photobacterium</taxon>
    </lineage>
</organism>
<evidence type="ECO:0000256" key="5">
    <source>
        <dbReference type="ARBA" id="ARBA00022496"/>
    </source>
</evidence>
<dbReference type="PROSITE" id="PS00211">
    <property type="entry name" value="ABC_TRANSPORTER_1"/>
    <property type="match status" value="1"/>
</dbReference>
<evidence type="ECO:0000313" key="12">
    <source>
        <dbReference type="EMBL" id="KDM91715.1"/>
    </source>
</evidence>
<accession>A0A066RMS0</accession>
<sequence length="253" mass="28199">MIELTGLTKHYGNTAVVKDASALFPKGEVTSIIGPNGAGKSTLLAMASRLTNSDAGHVVIAGTPLSQWDSKALSKRLAVLRQSNNINMRFKVRELVAFGRYPHSQGRLTADDNRIIDEALDHLGIREIQDRFIDELSGGQRQMAFIAMVVAQDTDYIFLDEPLNNLDIRHSVDIMMTLRRLAKDMQKAVVIVIHDINFSSCYSDNIVAMKRGEVVASGKVHDVIEKTIMEEMYEIPFDIKEIDGQRICLYYGG</sequence>
<evidence type="ECO:0000259" key="11">
    <source>
        <dbReference type="PROSITE" id="PS50893"/>
    </source>
</evidence>
<evidence type="ECO:0000256" key="4">
    <source>
        <dbReference type="ARBA" id="ARBA00022475"/>
    </source>
</evidence>
<dbReference type="STRING" id="1654360.EA58_10115"/>
<proteinExistence type="inferred from homology"/>
<keyword evidence="13" id="KW-1185">Reference proteome</keyword>
<dbReference type="PANTHER" id="PTHR42771:SF3">
    <property type="entry name" value="PETROBACTIN IMPORT ATP-BINDING PROTEIN YCLP"/>
    <property type="match status" value="1"/>
</dbReference>